<evidence type="ECO:0000256" key="2">
    <source>
        <dbReference type="SAM" id="SignalP"/>
    </source>
</evidence>
<feature type="domain" description="X8" evidence="3">
    <location>
        <begin position="36"/>
        <end position="114"/>
    </location>
</feature>
<evidence type="ECO:0000313" key="4">
    <source>
        <dbReference type="EMBL" id="KAG8363955.1"/>
    </source>
</evidence>
<keyword evidence="1 2" id="KW-0732">Signal</keyword>
<comment type="caution">
    <text evidence="4">The sequence shown here is derived from an EMBL/GenBank/DDBJ whole genome shotgun (WGS) entry which is preliminary data.</text>
</comment>
<dbReference type="SMART" id="SM00768">
    <property type="entry name" value="X8"/>
    <property type="match status" value="1"/>
</dbReference>
<dbReference type="PANTHER" id="PTHR31044:SF52">
    <property type="entry name" value="OS01G0631500 PROTEIN"/>
    <property type="match status" value="1"/>
</dbReference>
<dbReference type="EMBL" id="WHWC01000019">
    <property type="protein sequence ID" value="KAG8363955.1"/>
    <property type="molecule type" value="Genomic_DNA"/>
</dbReference>
<evidence type="ECO:0000256" key="1">
    <source>
        <dbReference type="ARBA" id="ARBA00022729"/>
    </source>
</evidence>
<dbReference type="InterPro" id="IPR012946">
    <property type="entry name" value="X8"/>
</dbReference>
<evidence type="ECO:0000259" key="3">
    <source>
        <dbReference type="SMART" id="SM00768"/>
    </source>
</evidence>
<proteinExistence type="predicted"/>
<feature type="signal peptide" evidence="2">
    <location>
        <begin position="1"/>
        <end position="21"/>
    </location>
</feature>
<reference evidence="4" key="1">
    <citation type="submission" date="2019-10" db="EMBL/GenBank/DDBJ databases">
        <authorList>
            <person name="Zhang R."/>
            <person name="Pan Y."/>
            <person name="Wang J."/>
            <person name="Ma R."/>
            <person name="Yu S."/>
        </authorList>
    </citation>
    <scope>NUCLEOTIDE SEQUENCE</scope>
    <source>
        <strain evidence="4">LA-IB0</strain>
        <tissue evidence="4">Leaf</tissue>
    </source>
</reference>
<dbReference type="Pfam" id="PF07983">
    <property type="entry name" value="X8"/>
    <property type="match status" value="1"/>
</dbReference>
<dbReference type="GO" id="GO:0009506">
    <property type="term" value="C:plasmodesma"/>
    <property type="evidence" value="ECO:0007669"/>
    <property type="project" value="UniProtKB-ARBA"/>
</dbReference>
<dbReference type="AlphaFoldDB" id="A0AAV6WAH3"/>
<dbReference type="PANTHER" id="PTHR31044">
    <property type="entry name" value="BETA-1,3 GLUCANASE"/>
    <property type="match status" value="1"/>
</dbReference>
<name>A0AAV6WAH3_9LAMI</name>
<accession>A0AAV6WAH3</accession>
<dbReference type="Proteomes" id="UP000826271">
    <property type="component" value="Unassembled WGS sequence"/>
</dbReference>
<feature type="chain" id="PRO_5044000674" description="X8 domain-containing protein" evidence="2">
    <location>
        <begin position="22"/>
        <end position="117"/>
    </location>
</feature>
<dbReference type="InterPro" id="IPR044788">
    <property type="entry name" value="X8_dom_prot"/>
</dbReference>
<sequence>MEKKNLILLLVCCLFGHVVYASDENSKLIGQKQASSWCIFQLTTPPEKMQAFLDSACGKIDCGPIKPGGVCFFPDVLPAHANYALNAIYHTLGTCDLQLGFVTTLDPSYGDCKYQGS</sequence>
<protein>
    <recommendedName>
        <fullName evidence="3">X8 domain-containing protein</fullName>
    </recommendedName>
</protein>
<gene>
    <name evidence="4" type="ORF">BUALT_Bualt19G0076100</name>
</gene>
<evidence type="ECO:0000313" key="5">
    <source>
        <dbReference type="Proteomes" id="UP000826271"/>
    </source>
</evidence>
<keyword evidence="5" id="KW-1185">Reference proteome</keyword>
<organism evidence="4 5">
    <name type="scientific">Buddleja alternifolia</name>
    <dbReference type="NCBI Taxonomy" id="168488"/>
    <lineage>
        <taxon>Eukaryota</taxon>
        <taxon>Viridiplantae</taxon>
        <taxon>Streptophyta</taxon>
        <taxon>Embryophyta</taxon>
        <taxon>Tracheophyta</taxon>
        <taxon>Spermatophyta</taxon>
        <taxon>Magnoliopsida</taxon>
        <taxon>eudicotyledons</taxon>
        <taxon>Gunneridae</taxon>
        <taxon>Pentapetalae</taxon>
        <taxon>asterids</taxon>
        <taxon>lamiids</taxon>
        <taxon>Lamiales</taxon>
        <taxon>Scrophulariaceae</taxon>
        <taxon>Buddlejeae</taxon>
        <taxon>Buddleja</taxon>
    </lineage>
</organism>